<keyword evidence="2 5" id="KW-0812">Transmembrane</keyword>
<comment type="caution">
    <text evidence="8">The sequence shown here is derived from an EMBL/GenBank/DDBJ whole genome shotgun (WGS) entry which is preliminary data.</text>
</comment>
<dbReference type="InterPro" id="IPR013783">
    <property type="entry name" value="Ig-like_fold"/>
</dbReference>
<evidence type="ECO:0000313" key="8">
    <source>
        <dbReference type="EMBL" id="KAJ8289202.1"/>
    </source>
</evidence>
<name>A0A9Q1E3Z9_CONCO</name>
<dbReference type="PROSITE" id="PS50835">
    <property type="entry name" value="IG_LIKE"/>
    <property type="match status" value="2"/>
</dbReference>
<dbReference type="GO" id="GO:0033691">
    <property type="term" value="F:sialic acid binding"/>
    <property type="evidence" value="ECO:0007669"/>
    <property type="project" value="TreeGrafter"/>
</dbReference>
<keyword evidence="9" id="KW-1185">Reference proteome</keyword>
<dbReference type="AlphaFoldDB" id="A0A9Q1E3Z9"/>
<dbReference type="InterPro" id="IPR051036">
    <property type="entry name" value="SIGLEC"/>
</dbReference>
<feature type="chain" id="PRO_5040185042" description="Ig-like domain-containing protein" evidence="6">
    <location>
        <begin position="24"/>
        <end position="402"/>
    </location>
</feature>
<dbReference type="PANTHER" id="PTHR12035">
    <property type="entry name" value="SIALIC ACID BINDING IMMUNOGLOBULIN-LIKE LECTIN"/>
    <property type="match status" value="1"/>
</dbReference>
<proteinExistence type="predicted"/>
<evidence type="ECO:0000256" key="3">
    <source>
        <dbReference type="ARBA" id="ARBA00022989"/>
    </source>
</evidence>
<dbReference type="GO" id="GO:0005886">
    <property type="term" value="C:plasma membrane"/>
    <property type="evidence" value="ECO:0007669"/>
    <property type="project" value="TreeGrafter"/>
</dbReference>
<accession>A0A9Q1E3Z9</accession>
<evidence type="ECO:0000256" key="4">
    <source>
        <dbReference type="ARBA" id="ARBA00023136"/>
    </source>
</evidence>
<feature type="domain" description="Ig-like" evidence="7">
    <location>
        <begin position="260"/>
        <end position="350"/>
    </location>
</feature>
<dbReference type="InterPro" id="IPR036179">
    <property type="entry name" value="Ig-like_dom_sf"/>
</dbReference>
<feature type="transmembrane region" description="Helical" evidence="5">
    <location>
        <begin position="367"/>
        <end position="390"/>
    </location>
</feature>
<sequence length="402" mass="44645">MGGCGRAWWLLGLALQWAWLCCCMTVKFQSDLPLSVALNHKLVLEAHINKTCQEKYTITVLDQHGIEAKASRIVRESEGGPNVSIPLLCEVSRDSEPWDTPEFKWLMDGEEVNNTSSRLSDDGSKLYPASACVRNYTCIASNRLGTNSHQFLNTGGGRMGGCGRAWWLLGLALQWAWLCSCMTVKFQSDLPLSVVLNHKLVLEAHINKTSQEKVGRVEWTRENGQGLVQLPTPKDSPMKFEVPNVTKKDYGEYTITVVDPDGGEAKASRIVRESEGRPNMSIPLLCEVSRDSEPWDTPEFKWLKDGEEVNNTSGRLSDDGSKLYPASACVHNYTCIAYNRLGSNSHQFLNTGCDSSADNQTECTAPWVLFWVFGLLFLGLLVAGLVYLGFRRNRDGQGNGVL</sequence>
<evidence type="ECO:0000313" key="9">
    <source>
        <dbReference type="Proteomes" id="UP001152803"/>
    </source>
</evidence>
<dbReference type="OrthoDB" id="8841032at2759"/>
<keyword evidence="3 5" id="KW-1133">Transmembrane helix</keyword>
<organism evidence="8 9">
    <name type="scientific">Conger conger</name>
    <name type="common">Conger eel</name>
    <name type="synonym">Muraena conger</name>
    <dbReference type="NCBI Taxonomy" id="82655"/>
    <lineage>
        <taxon>Eukaryota</taxon>
        <taxon>Metazoa</taxon>
        <taxon>Chordata</taxon>
        <taxon>Craniata</taxon>
        <taxon>Vertebrata</taxon>
        <taxon>Euteleostomi</taxon>
        <taxon>Actinopterygii</taxon>
        <taxon>Neopterygii</taxon>
        <taxon>Teleostei</taxon>
        <taxon>Anguilliformes</taxon>
        <taxon>Congridae</taxon>
        <taxon>Conger</taxon>
    </lineage>
</organism>
<evidence type="ECO:0000256" key="1">
    <source>
        <dbReference type="ARBA" id="ARBA00004167"/>
    </source>
</evidence>
<evidence type="ECO:0000259" key="7">
    <source>
        <dbReference type="PROSITE" id="PS50835"/>
    </source>
</evidence>
<dbReference type="SUPFAM" id="SSF48726">
    <property type="entry name" value="Immunoglobulin"/>
    <property type="match status" value="2"/>
</dbReference>
<feature type="signal peptide" evidence="6">
    <location>
        <begin position="1"/>
        <end position="23"/>
    </location>
</feature>
<dbReference type="InterPro" id="IPR007110">
    <property type="entry name" value="Ig-like_dom"/>
</dbReference>
<reference evidence="8" key="1">
    <citation type="journal article" date="2023" name="Science">
        <title>Genome structures resolve the early diversification of teleost fishes.</title>
        <authorList>
            <person name="Parey E."/>
            <person name="Louis A."/>
            <person name="Montfort J."/>
            <person name="Bouchez O."/>
            <person name="Roques C."/>
            <person name="Iampietro C."/>
            <person name="Lluch J."/>
            <person name="Castinel A."/>
            <person name="Donnadieu C."/>
            <person name="Desvignes T."/>
            <person name="Floi Bucao C."/>
            <person name="Jouanno E."/>
            <person name="Wen M."/>
            <person name="Mejri S."/>
            <person name="Dirks R."/>
            <person name="Jansen H."/>
            <person name="Henkel C."/>
            <person name="Chen W.J."/>
            <person name="Zahm M."/>
            <person name="Cabau C."/>
            <person name="Klopp C."/>
            <person name="Thompson A.W."/>
            <person name="Robinson-Rechavi M."/>
            <person name="Braasch I."/>
            <person name="Lecointre G."/>
            <person name="Bobe J."/>
            <person name="Postlethwait J.H."/>
            <person name="Berthelot C."/>
            <person name="Roest Crollius H."/>
            <person name="Guiguen Y."/>
        </authorList>
    </citation>
    <scope>NUCLEOTIDE SEQUENCE</scope>
    <source>
        <strain evidence="8">Concon-B</strain>
    </source>
</reference>
<evidence type="ECO:0000256" key="2">
    <source>
        <dbReference type="ARBA" id="ARBA00022692"/>
    </source>
</evidence>
<feature type="domain" description="Ig-like" evidence="7">
    <location>
        <begin position="80"/>
        <end position="153"/>
    </location>
</feature>
<gene>
    <name evidence="8" type="ORF">COCON_G00018610</name>
</gene>
<keyword evidence="6" id="KW-0732">Signal</keyword>
<evidence type="ECO:0000256" key="6">
    <source>
        <dbReference type="SAM" id="SignalP"/>
    </source>
</evidence>
<dbReference type="EMBL" id="JAFJMO010000001">
    <property type="protein sequence ID" value="KAJ8289202.1"/>
    <property type="molecule type" value="Genomic_DNA"/>
</dbReference>
<dbReference type="PANTHER" id="PTHR12035:SF125">
    <property type="entry name" value="SIALIC ACID-BINDING IG-LIKE LECTIN 5"/>
    <property type="match status" value="1"/>
</dbReference>
<evidence type="ECO:0000256" key="5">
    <source>
        <dbReference type="SAM" id="Phobius"/>
    </source>
</evidence>
<dbReference type="GO" id="GO:0007155">
    <property type="term" value="P:cell adhesion"/>
    <property type="evidence" value="ECO:0007669"/>
    <property type="project" value="TreeGrafter"/>
</dbReference>
<comment type="subcellular location">
    <subcellularLocation>
        <location evidence="1">Membrane</location>
        <topology evidence="1">Single-pass membrane protein</topology>
    </subcellularLocation>
</comment>
<dbReference type="Gene3D" id="2.60.40.10">
    <property type="entry name" value="Immunoglobulins"/>
    <property type="match status" value="2"/>
</dbReference>
<dbReference type="Proteomes" id="UP001152803">
    <property type="component" value="Unassembled WGS sequence"/>
</dbReference>
<keyword evidence="4 5" id="KW-0472">Membrane</keyword>
<protein>
    <recommendedName>
        <fullName evidence="7">Ig-like domain-containing protein</fullName>
    </recommendedName>
</protein>